<dbReference type="AlphaFoldDB" id="A0A317EDU9"/>
<organism evidence="4 5">
    <name type="scientific">Zavarzinia aquatilis</name>
    <dbReference type="NCBI Taxonomy" id="2211142"/>
    <lineage>
        <taxon>Bacteria</taxon>
        <taxon>Pseudomonadati</taxon>
        <taxon>Pseudomonadota</taxon>
        <taxon>Alphaproteobacteria</taxon>
        <taxon>Rhodospirillales</taxon>
        <taxon>Zavarziniaceae</taxon>
        <taxon>Zavarzinia</taxon>
    </lineage>
</organism>
<evidence type="ECO:0000256" key="1">
    <source>
        <dbReference type="ARBA" id="ARBA00022603"/>
    </source>
</evidence>
<evidence type="ECO:0000313" key="5">
    <source>
        <dbReference type="Proteomes" id="UP000245461"/>
    </source>
</evidence>
<name>A0A317EDU9_9PROT</name>
<dbReference type="Gene3D" id="3.40.50.150">
    <property type="entry name" value="Vaccinia Virus protein VP39"/>
    <property type="match status" value="1"/>
</dbReference>
<feature type="domain" description="Methyltransferase type 11" evidence="3">
    <location>
        <begin position="73"/>
        <end position="160"/>
    </location>
</feature>
<dbReference type="SUPFAM" id="SSF53335">
    <property type="entry name" value="S-adenosyl-L-methionine-dependent methyltransferases"/>
    <property type="match status" value="1"/>
</dbReference>
<keyword evidence="5" id="KW-1185">Reference proteome</keyword>
<dbReference type="InterPro" id="IPR050602">
    <property type="entry name" value="Malonyl-ACP_OMT"/>
</dbReference>
<evidence type="ECO:0000313" key="4">
    <source>
        <dbReference type="EMBL" id="PWR24782.1"/>
    </source>
</evidence>
<keyword evidence="2 4" id="KW-0808">Transferase</keyword>
<evidence type="ECO:0000256" key="2">
    <source>
        <dbReference type="ARBA" id="ARBA00022679"/>
    </source>
</evidence>
<dbReference type="GO" id="GO:0008757">
    <property type="term" value="F:S-adenosylmethionine-dependent methyltransferase activity"/>
    <property type="evidence" value="ECO:0007669"/>
    <property type="project" value="InterPro"/>
</dbReference>
<comment type="caution">
    <text evidence="4">The sequence shown here is derived from an EMBL/GenBank/DDBJ whole genome shotgun (WGS) entry which is preliminary data.</text>
</comment>
<accession>A0A317EDU9</accession>
<dbReference type="PANTHER" id="PTHR13090:SF1">
    <property type="entry name" value="ARGININE-HYDROXYLASE NDUFAF5, MITOCHONDRIAL"/>
    <property type="match status" value="1"/>
</dbReference>
<dbReference type="EMBL" id="QGLE01000003">
    <property type="protein sequence ID" value="PWR24782.1"/>
    <property type="molecule type" value="Genomic_DNA"/>
</dbReference>
<sequence length="319" mass="34238">MAPSCHIRAMSAAPPRTPTAAPDDILVFDRRAVARNRARAATGLAAHDFLFREIAERMIDRIEDVNRRFPLTLDLGCHDGVLGRLLGATGRIDTLVSADLSPAMARRAGGLALAADEEWLPFAGGSFDLIASAGSLHWVNDLPGSLVQIRDVLKPDGFFVASLIGGGTLTELRQAFLAAEARVEGAASLHVSPFVDLRDAAGLMQRAGFAMPVVDLETITVTYGDVFGLMRDLRGMGEQNALAARRRRPLRRETILALAEEYRDRFADADGRIPATFEIVTLSGWAPGEGQPVAKRRGSATHRLADALGTVEVPAGEKP</sequence>
<dbReference type="PANTHER" id="PTHR13090">
    <property type="entry name" value="ARGININE-HYDROXYLASE NDUFAF5, MITOCHONDRIAL"/>
    <property type="match status" value="1"/>
</dbReference>
<dbReference type="CDD" id="cd02440">
    <property type="entry name" value="AdoMet_MTases"/>
    <property type="match status" value="1"/>
</dbReference>
<protein>
    <submittedName>
        <fullName evidence="4">SAM-dependent methyltransferase</fullName>
    </submittedName>
</protein>
<evidence type="ECO:0000259" key="3">
    <source>
        <dbReference type="Pfam" id="PF08241"/>
    </source>
</evidence>
<gene>
    <name evidence="4" type="ORF">DKG74_08290</name>
</gene>
<dbReference type="InterPro" id="IPR029063">
    <property type="entry name" value="SAM-dependent_MTases_sf"/>
</dbReference>
<dbReference type="GO" id="GO:0032259">
    <property type="term" value="P:methylation"/>
    <property type="evidence" value="ECO:0007669"/>
    <property type="project" value="UniProtKB-KW"/>
</dbReference>
<keyword evidence="1 4" id="KW-0489">Methyltransferase</keyword>
<proteinExistence type="predicted"/>
<dbReference type="OrthoDB" id="9793723at2"/>
<dbReference type="InterPro" id="IPR013216">
    <property type="entry name" value="Methyltransf_11"/>
</dbReference>
<reference evidence="4 5" key="1">
    <citation type="submission" date="2018-05" db="EMBL/GenBank/DDBJ databases">
        <title>Zavarzinia sp. HR-AS.</title>
        <authorList>
            <person name="Lee Y."/>
            <person name="Jeon C.O."/>
        </authorList>
    </citation>
    <scope>NUCLEOTIDE SEQUENCE [LARGE SCALE GENOMIC DNA]</scope>
    <source>
        <strain evidence="4 5">HR-AS</strain>
    </source>
</reference>
<dbReference type="Proteomes" id="UP000245461">
    <property type="component" value="Unassembled WGS sequence"/>
</dbReference>
<dbReference type="Pfam" id="PF08241">
    <property type="entry name" value="Methyltransf_11"/>
    <property type="match status" value="1"/>
</dbReference>